<dbReference type="Proteomes" id="UP000789702">
    <property type="component" value="Unassembled WGS sequence"/>
</dbReference>
<proteinExistence type="predicted"/>
<comment type="caution">
    <text evidence="1">The sequence shown here is derived from an EMBL/GenBank/DDBJ whole genome shotgun (WGS) entry which is preliminary data.</text>
</comment>
<accession>A0ACA9KYB2</accession>
<dbReference type="EMBL" id="CAJVPU010002406">
    <property type="protein sequence ID" value="CAG8500506.1"/>
    <property type="molecule type" value="Genomic_DNA"/>
</dbReference>
<sequence length="55" mass="6294">YVNLKLTCYHPTSAQYLTNMTAAIKKDSVIYINGELMITDNDNIVHIRAVSFPEY</sequence>
<evidence type="ECO:0000313" key="2">
    <source>
        <dbReference type="Proteomes" id="UP000789702"/>
    </source>
</evidence>
<organism evidence="1 2">
    <name type="scientific">Dentiscutata heterogama</name>
    <dbReference type="NCBI Taxonomy" id="1316150"/>
    <lineage>
        <taxon>Eukaryota</taxon>
        <taxon>Fungi</taxon>
        <taxon>Fungi incertae sedis</taxon>
        <taxon>Mucoromycota</taxon>
        <taxon>Glomeromycotina</taxon>
        <taxon>Glomeromycetes</taxon>
        <taxon>Diversisporales</taxon>
        <taxon>Gigasporaceae</taxon>
        <taxon>Dentiscutata</taxon>
    </lineage>
</organism>
<reference evidence="1" key="1">
    <citation type="submission" date="2021-06" db="EMBL/GenBank/DDBJ databases">
        <authorList>
            <person name="Kallberg Y."/>
            <person name="Tangrot J."/>
            <person name="Rosling A."/>
        </authorList>
    </citation>
    <scope>NUCLEOTIDE SEQUENCE</scope>
    <source>
        <strain evidence="1">IL203A</strain>
    </source>
</reference>
<keyword evidence="2" id="KW-1185">Reference proteome</keyword>
<protein>
    <submittedName>
        <fullName evidence="1">10172_t:CDS:1</fullName>
    </submittedName>
</protein>
<evidence type="ECO:0000313" key="1">
    <source>
        <dbReference type="EMBL" id="CAG8500506.1"/>
    </source>
</evidence>
<gene>
    <name evidence="1" type="ORF">DHETER_LOCUS2985</name>
</gene>
<feature type="non-terminal residue" evidence="1">
    <location>
        <position position="1"/>
    </location>
</feature>
<name>A0ACA9KYB2_9GLOM</name>